<dbReference type="PANTHER" id="PTHR12303:SF6">
    <property type="entry name" value="CARNOSINE N-METHYLTRANSFERASE"/>
    <property type="match status" value="1"/>
</dbReference>
<dbReference type="PANTHER" id="PTHR12303">
    <property type="entry name" value="CARNOSINE N-METHYLTRANSFERASE"/>
    <property type="match status" value="1"/>
</dbReference>
<evidence type="ECO:0000256" key="3">
    <source>
        <dbReference type="ARBA" id="ARBA00022603"/>
    </source>
</evidence>
<accession>G3BD32</accession>
<dbReference type="HOGENOM" id="CLU_030612_1_2_1"/>
<dbReference type="Gene3D" id="3.40.50.150">
    <property type="entry name" value="Vaccinia Virus protein VP39"/>
    <property type="match status" value="1"/>
</dbReference>
<evidence type="ECO:0000313" key="6">
    <source>
        <dbReference type="EMBL" id="EGV60908.1"/>
    </source>
</evidence>
<reference evidence="6 7" key="1">
    <citation type="journal article" date="2011" name="Proc. Natl. Acad. Sci. U.S.A.">
        <title>Comparative genomics of xylose-fermenting fungi for enhanced biofuel production.</title>
        <authorList>
            <person name="Wohlbach D.J."/>
            <person name="Kuo A."/>
            <person name="Sato T.K."/>
            <person name="Potts K.M."/>
            <person name="Salamov A.A."/>
            <person name="LaButti K.M."/>
            <person name="Sun H."/>
            <person name="Clum A."/>
            <person name="Pangilinan J.L."/>
            <person name="Lindquist E.A."/>
            <person name="Lucas S."/>
            <person name="Lapidus A."/>
            <person name="Jin M."/>
            <person name="Gunawan C."/>
            <person name="Balan V."/>
            <person name="Dale B.E."/>
            <person name="Jeffries T.W."/>
            <person name="Zinkel R."/>
            <person name="Barry K.W."/>
            <person name="Grigoriev I.V."/>
            <person name="Gasch A.P."/>
        </authorList>
    </citation>
    <scope>NUCLEOTIDE SEQUENCE [LARGE SCALE GENOMIC DNA]</scope>
    <source>
        <strain evidence="7">ATCC 10573 / BCRC 21748 / CBS 615 / JCM 9827 / NBRC 10315 / NRRL Y-1498 / VKM Y-70</strain>
    </source>
</reference>
<comment type="similarity">
    <text evidence="1">Belongs to the carnosine N-methyltransferase family.</text>
</comment>
<dbReference type="SUPFAM" id="SSF53335">
    <property type="entry name" value="S-adenosyl-L-methionine-dependent methyltransferases"/>
    <property type="match status" value="1"/>
</dbReference>
<dbReference type="SMART" id="SM01296">
    <property type="entry name" value="N2227"/>
    <property type="match status" value="1"/>
</dbReference>
<organism evidence="7">
    <name type="scientific">Candida tenuis (strain ATCC 10573 / BCRC 21748 / CBS 615 / JCM 9827 / NBRC 10315 / NRRL Y-1498 / VKM Y-70)</name>
    <name type="common">Yeast</name>
    <name type="synonym">Yamadazyma tenuis</name>
    <dbReference type="NCBI Taxonomy" id="590646"/>
    <lineage>
        <taxon>Eukaryota</taxon>
        <taxon>Fungi</taxon>
        <taxon>Dikarya</taxon>
        <taxon>Ascomycota</taxon>
        <taxon>Saccharomycotina</taxon>
        <taxon>Pichiomycetes</taxon>
        <taxon>Debaryomycetaceae</taxon>
        <taxon>Yamadazyma</taxon>
    </lineage>
</organism>
<evidence type="ECO:0000256" key="1">
    <source>
        <dbReference type="ARBA" id="ARBA00010086"/>
    </source>
</evidence>
<evidence type="ECO:0000313" key="7">
    <source>
        <dbReference type="Proteomes" id="UP000000707"/>
    </source>
</evidence>
<evidence type="ECO:0000256" key="5">
    <source>
        <dbReference type="ARBA" id="ARBA00022691"/>
    </source>
</evidence>
<dbReference type="Proteomes" id="UP000000707">
    <property type="component" value="Unassembled WGS sequence"/>
</dbReference>
<dbReference type="eggNOG" id="KOG2798">
    <property type="taxonomic scope" value="Eukaryota"/>
</dbReference>
<dbReference type="KEGG" id="cten:18246192"/>
<dbReference type="RefSeq" id="XP_006690122.1">
    <property type="nucleotide sequence ID" value="XM_006690059.1"/>
</dbReference>
<dbReference type="GO" id="GO:0032259">
    <property type="term" value="P:methylation"/>
    <property type="evidence" value="ECO:0007669"/>
    <property type="project" value="UniProtKB-KW"/>
</dbReference>
<name>G3BD32_CANTC</name>
<keyword evidence="3" id="KW-0489">Methyltransferase</keyword>
<gene>
    <name evidence="6" type="ORF">CANTEDRAFT_110406</name>
</gene>
<dbReference type="InterPro" id="IPR029063">
    <property type="entry name" value="SAM-dependent_MTases_sf"/>
</dbReference>
<dbReference type="EC" id="2.1.1.22" evidence="2"/>
<dbReference type="AlphaFoldDB" id="G3BD32"/>
<dbReference type="GeneID" id="18246192"/>
<keyword evidence="5" id="KW-0949">S-adenosyl-L-methionine</keyword>
<keyword evidence="7" id="KW-1185">Reference proteome</keyword>
<dbReference type="InterPro" id="IPR012901">
    <property type="entry name" value="CARME"/>
</dbReference>
<dbReference type="OrthoDB" id="978at2759"/>
<sequence length="391" mass="45348">MDDIEEYKALTSVFSAYYHFHQWEYDQLIKPRGIKYNSLPPDEQRLLPWYTQHTESLKQAINTNKQFTQFVALTICKQFGIEESPSSWYEAGHDDFDKVRSILLQLKREWGDEGEHERLVFERMICELNHKYPDFSARQHVNVLLPGCGLGRLVFEVVRNGYRAQGNEFSYHMLIMANFMLNFCSHPFQIHPYLHKFSNVCNRADQLRSVVILNHAGGTNGFEQLMLAHPDVPFMELMSMAAGSFTDLYGPDSLTTNSTSPNEFRATNKAHFEAVLTCFFLDTASNIIEYLKTIAYCLKKSGIWINLGPLLWHFENDFNTSHITLPSGEQVPTIMKGLELSRADLIQLIEDMGFQFEKMDTHEQRTVTIYAADPRLLSNFTYHCEFWICSQ</sequence>
<protein>
    <recommendedName>
        <fullName evidence="2">carnosine N-methyltransferase</fullName>
        <ecNumber evidence="2">2.1.1.22</ecNumber>
    </recommendedName>
</protein>
<keyword evidence="4" id="KW-0808">Transferase</keyword>
<dbReference type="STRING" id="590646.G3BD32"/>
<evidence type="ECO:0000256" key="2">
    <source>
        <dbReference type="ARBA" id="ARBA00012003"/>
    </source>
</evidence>
<dbReference type="GO" id="GO:0030735">
    <property type="term" value="F:carnosine N-methyltransferase activity"/>
    <property type="evidence" value="ECO:0007669"/>
    <property type="project" value="UniProtKB-EC"/>
</dbReference>
<dbReference type="EMBL" id="GL996528">
    <property type="protein sequence ID" value="EGV60908.1"/>
    <property type="molecule type" value="Genomic_DNA"/>
</dbReference>
<proteinExistence type="inferred from homology"/>
<dbReference type="Pfam" id="PF07942">
    <property type="entry name" value="CARME"/>
    <property type="match status" value="1"/>
</dbReference>
<evidence type="ECO:0000256" key="4">
    <source>
        <dbReference type="ARBA" id="ARBA00022679"/>
    </source>
</evidence>